<dbReference type="PIRSF" id="PIRSF005715">
    <property type="entry name" value="VPS45_Sec1"/>
    <property type="match status" value="1"/>
</dbReference>
<keyword evidence="3" id="KW-1185">Reference proteome</keyword>
<protein>
    <recommendedName>
        <fullName evidence="4">Sec1 family protein</fullName>
    </recommendedName>
</protein>
<dbReference type="Pfam" id="PF00995">
    <property type="entry name" value="Sec1"/>
    <property type="match status" value="1"/>
</dbReference>
<dbReference type="InterPro" id="IPR027482">
    <property type="entry name" value="Sec1-like_dom2"/>
</dbReference>
<dbReference type="PANTHER" id="PTHR11679">
    <property type="entry name" value="VESICLE PROTEIN SORTING-ASSOCIATED"/>
    <property type="match status" value="1"/>
</dbReference>
<dbReference type="Gene3D" id="3.40.50.1910">
    <property type="match status" value="1"/>
</dbReference>
<sequence length="711" mass="79573">MDLNIQESQKEAVGNMLNLSQQLGSGSGVGGGMNGNGGAGVGGNVGYGNNKNNVWILEGPHIWKVLIYDRTGQTILSPLMKVGSLRHHGVTLHIQINTQKSPIPEVPGLYFIKPTEENIDKLCDDLKNLFYESYYINFLSPCSDKLLEYFAKKALETGNANRITKVIDRYLDFVSLSPYQFSLGMDKVYSEFYNSKTADDKIQQIMDNIVIGLICVFSSLGVIPIIRCSSNQYSPSQMIARELDKRLRDLLKKTSNSNAFDMNSNNRPVLILLDRNIDLSSMINHTWIYQGLIHDIYNLKLNRITVDDQNNSKKVFDLDSNDEFWIKHSGEHFTQVANSVSELLSEYNKKLSELNYSNEDSTQMANNLVVAINSLPEMTEKKRSIDTHTNIATRLVDEIKKRELDKLFEIEESFDNIPTVSGCINEIDNLFNSNTDKTFLTLDKLRVVLCLLTHERHSNNISNQNIDSLVKYFDGNVDYVNIIKYIYVSNIQSKNSAVNVSTFSGNTSNNSSTLESINNANNILNSNNNISANNGASHGFGPGLNSNYNNSQDPNSFQEASKSGITSIAKNVGGKVFDMAGKNILQGVRALLPINKTLKITSIVENIMEKKPYFSASNIANSTQLSSNSNYDDYLYFDPKQPCLHDQDTSKVPRIKVNPRQGIVFVIGGGNFVEAHDVLNYAKRTQKNIIYGCTEFVNPSEFIKELEIISS</sequence>
<dbReference type="InterPro" id="IPR043154">
    <property type="entry name" value="Sec-1-like_dom1"/>
</dbReference>
<dbReference type="InterPro" id="IPR036045">
    <property type="entry name" value="Sec1-like_sf"/>
</dbReference>
<comment type="similarity">
    <text evidence="1">Belongs to the STXBP/unc-18/SEC1 family.</text>
</comment>
<organism evidence="2 3">
    <name type="scientific">Cryptosporidium xiaoi</name>
    <dbReference type="NCBI Taxonomy" id="659607"/>
    <lineage>
        <taxon>Eukaryota</taxon>
        <taxon>Sar</taxon>
        <taxon>Alveolata</taxon>
        <taxon>Apicomplexa</taxon>
        <taxon>Conoidasida</taxon>
        <taxon>Coccidia</taxon>
        <taxon>Eucoccidiorida</taxon>
        <taxon>Eimeriorina</taxon>
        <taxon>Cryptosporidiidae</taxon>
        <taxon>Cryptosporidium</taxon>
    </lineage>
</organism>
<proteinExistence type="inferred from homology"/>
<evidence type="ECO:0000256" key="1">
    <source>
        <dbReference type="ARBA" id="ARBA00009884"/>
    </source>
</evidence>
<dbReference type="Gene3D" id="3.40.50.2060">
    <property type="match status" value="1"/>
</dbReference>
<dbReference type="AlphaFoldDB" id="A0AAV9XSY0"/>
<dbReference type="EMBL" id="JAWDEY010000036">
    <property type="protein sequence ID" value="KAK6587838.1"/>
    <property type="molecule type" value="Genomic_DNA"/>
</dbReference>
<accession>A0AAV9XSY0</accession>
<comment type="caution">
    <text evidence="2">The sequence shown here is derived from an EMBL/GenBank/DDBJ whole genome shotgun (WGS) entry which is preliminary data.</text>
</comment>
<reference evidence="2 3" key="1">
    <citation type="submission" date="2023-10" db="EMBL/GenBank/DDBJ databases">
        <title>Comparative genomics analysis reveals potential genetic determinants of host preference in Cryptosporidium xiaoi.</title>
        <authorList>
            <person name="Xiao L."/>
            <person name="Li J."/>
        </authorList>
    </citation>
    <scope>NUCLEOTIDE SEQUENCE [LARGE SCALE GENOMIC DNA]</scope>
    <source>
        <strain evidence="2 3">52996</strain>
    </source>
</reference>
<evidence type="ECO:0000313" key="3">
    <source>
        <dbReference type="Proteomes" id="UP001311799"/>
    </source>
</evidence>
<dbReference type="Proteomes" id="UP001311799">
    <property type="component" value="Unassembled WGS sequence"/>
</dbReference>
<dbReference type="InterPro" id="IPR001619">
    <property type="entry name" value="Sec1-like"/>
</dbReference>
<dbReference type="Gene3D" id="3.90.830.10">
    <property type="entry name" value="Syntaxin Binding Protein 1, Chain A, domain 2"/>
    <property type="match status" value="1"/>
</dbReference>
<dbReference type="InterPro" id="IPR043127">
    <property type="entry name" value="Sec-1-like_dom3a"/>
</dbReference>
<gene>
    <name evidence="2" type="ORF">RS030_81200</name>
</gene>
<dbReference type="GO" id="GO:0016192">
    <property type="term" value="P:vesicle-mediated transport"/>
    <property type="evidence" value="ECO:0007669"/>
    <property type="project" value="InterPro"/>
</dbReference>
<evidence type="ECO:0008006" key="4">
    <source>
        <dbReference type="Google" id="ProtNLM"/>
    </source>
</evidence>
<evidence type="ECO:0000313" key="2">
    <source>
        <dbReference type="EMBL" id="KAK6587838.1"/>
    </source>
</evidence>
<name>A0AAV9XSY0_9CRYT</name>
<dbReference type="SUPFAM" id="SSF56815">
    <property type="entry name" value="Sec1/munc18-like (SM) proteins"/>
    <property type="match status" value="1"/>
</dbReference>